<dbReference type="Gene3D" id="1.10.4080.10">
    <property type="entry name" value="ADP-ribosylation/Crystallin J1"/>
    <property type="match status" value="1"/>
</dbReference>
<feature type="binding site" evidence="3">
    <location>
        <position position="276"/>
    </location>
    <ligand>
        <name>Mg(2+)</name>
        <dbReference type="ChEBI" id="CHEBI:18420"/>
        <label>1</label>
    </ligand>
</feature>
<evidence type="ECO:0000256" key="3">
    <source>
        <dbReference type="PIRSR" id="PIRSR605502-1"/>
    </source>
</evidence>
<name>A0A7X2T3P6_9FIRM</name>
<dbReference type="InterPro" id="IPR005502">
    <property type="entry name" value="Ribosyl_crysJ1"/>
</dbReference>
<dbReference type="Proteomes" id="UP000470082">
    <property type="component" value="Unassembled WGS sequence"/>
</dbReference>
<dbReference type="SUPFAM" id="SSF101478">
    <property type="entry name" value="ADP-ribosylglycohydrolase"/>
    <property type="match status" value="1"/>
</dbReference>
<sequence>MENRLLGCIVGGAIGDALGYEVEFWLQKEIEEQYGILDRYILHEGKALISDDTQMTLFTMEGLIQEGEDILDSIYNAYLDWLKTQQYKTIQKGRSSLLEFQELYSQRAPGYTCLSVLEANERGSIYRPINHSKGCGGIMRVAPIAFLKKDILFKDQLAAQVSALTHGHPLGYIPSAYHVHILSRLLEGYTLVDAIKDANRVIPSIFEGSEKLIRLIEDAITLSKNTLSDVKNISLLGQGWVAEETLAIALYCCLRYEKDFNKAIVASVNHDGDSDSTGLVTGNISGLLTGYDKIEKQWKDSLECMDIICMECKKFIEKLK</sequence>
<reference evidence="4 5" key="1">
    <citation type="submission" date="2019-08" db="EMBL/GenBank/DDBJ databases">
        <title>In-depth cultivation of the pig gut microbiome towards novel bacterial diversity and tailored functional studies.</title>
        <authorList>
            <person name="Wylensek D."/>
            <person name="Hitch T.C.A."/>
            <person name="Clavel T."/>
        </authorList>
    </citation>
    <scope>NUCLEOTIDE SEQUENCE [LARGE SCALE GENOMIC DNA]</scope>
    <source>
        <strain evidence="4 5">LKV-178-WT-2G</strain>
    </source>
</reference>
<feature type="binding site" evidence="3">
    <location>
        <position position="52"/>
    </location>
    <ligand>
        <name>Mg(2+)</name>
        <dbReference type="ChEBI" id="CHEBI:18420"/>
        <label>1</label>
    </ligand>
</feature>
<feature type="binding site" evidence="3">
    <location>
        <position position="273"/>
    </location>
    <ligand>
        <name>Mg(2+)</name>
        <dbReference type="ChEBI" id="CHEBI:18420"/>
        <label>1</label>
    </ligand>
</feature>
<comment type="cofactor">
    <cofactor evidence="3">
        <name>Mg(2+)</name>
        <dbReference type="ChEBI" id="CHEBI:18420"/>
    </cofactor>
    <text evidence="3">Binds 2 magnesium ions per subunit.</text>
</comment>
<dbReference type="GO" id="GO:0046872">
    <property type="term" value="F:metal ion binding"/>
    <property type="evidence" value="ECO:0007669"/>
    <property type="project" value="UniProtKB-KW"/>
</dbReference>
<evidence type="ECO:0000313" key="4">
    <source>
        <dbReference type="EMBL" id="MSS01218.1"/>
    </source>
</evidence>
<evidence type="ECO:0000256" key="1">
    <source>
        <dbReference type="ARBA" id="ARBA00010702"/>
    </source>
</evidence>
<dbReference type="AlphaFoldDB" id="A0A7X2T3P6"/>
<proteinExistence type="inferred from homology"/>
<comment type="caution">
    <text evidence="4">The sequence shown here is derived from an EMBL/GenBank/DDBJ whole genome shotgun (WGS) entry which is preliminary data.</text>
</comment>
<keyword evidence="3" id="KW-0460">Magnesium</keyword>
<accession>A0A7X2T3P6</accession>
<dbReference type="PANTHER" id="PTHR16222">
    <property type="entry name" value="ADP-RIBOSYLGLYCOHYDROLASE"/>
    <property type="match status" value="1"/>
</dbReference>
<keyword evidence="2 4" id="KW-0378">Hydrolase</keyword>
<dbReference type="Pfam" id="PF03747">
    <property type="entry name" value="ADP_ribosyl_GH"/>
    <property type="match status" value="1"/>
</dbReference>
<protein>
    <submittedName>
        <fullName evidence="4">ADP-ribosylglycohydrolase family protein</fullName>
    </submittedName>
</protein>
<feature type="binding site" evidence="3">
    <location>
        <position position="275"/>
    </location>
    <ligand>
        <name>Mg(2+)</name>
        <dbReference type="ChEBI" id="CHEBI:18420"/>
        <label>1</label>
    </ligand>
</feature>
<gene>
    <name evidence="4" type="ORF">FYJ50_03700</name>
</gene>
<comment type="similarity">
    <text evidence="1">Belongs to the ADP-ribosylglycohydrolase family.</text>
</comment>
<evidence type="ECO:0000256" key="2">
    <source>
        <dbReference type="ARBA" id="ARBA00022801"/>
    </source>
</evidence>
<dbReference type="GO" id="GO:0016787">
    <property type="term" value="F:hydrolase activity"/>
    <property type="evidence" value="ECO:0007669"/>
    <property type="project" value="UniProtKB-KW"/>
</dbReference>
<organism evidence="4 5">
    <name type="scientific">Floccifex porci</name>
    <dbReference type="NCBI Taxonomy" id="2606629"/>
    <lineage>
        <taxon>Bacteria</taxon>
        <taxon>Bacillati</taxon>
        <taxon>Bacillota</taxon>
        <taxon>Erysipelotrichia</taxon>
        <taxon>Erysipelotrichales</taxon>
        <taxon>Erysipelotrichaceae</taxon>
        <taxon>Floccifex</taxon>
    </lineage>
</organism>
<evidence type="ECO:0000313" key="5">
    <source>
        <dbReference type="Proteomes" id="UP000470082"/>
    </source>
</evidence>
<dbReference type="EMBL" id="VUMM01000004">
    <property type="protein sequence ID" value="MSS01218.1"/>
    <property type="molecule type" value="Genomic_DNA"/>
</dbReference>
<dbReference type="RefSeq" id="WP_154459683.1">
    <property type="nucleotide sequence ID" value="NZ_VUMM01000004.1"/>
</dbReference>
<dbReference type="InterPro" id="IPR036705">
    <property type="entry name" value="Ribosyl_crysJ1_sf"/>
</dbReference>
<feature type="binding site" evidence="3">
    <location>
        <position position="51"/>
    </location>
    <ligand>
        <name>Mg(2+)</name>
        <dbReference type="ChEBI" id="CHEBI:18420"/>
        <label>1</label>
    </ligand>
</feature>
<feature type="binding site" evidence="3">
    <location>
        <position position="50"/>
    </location>
    <ligand>
        <name>Mg(2+)</name>
        <dbReference type="ChEBI" id="CHEBI:18420"/>
        <label>1</label>
    </ligand>
</feature>
<keyword evidence="3" id="KW-0479">Metal-binding</keyword>
<dbReference type="InterPro" id="IPR050792">
    <property type="entry name" value="ADP-ribosylglycohydrolase"/>
</dbReference>
<keyword evidence="5" id="KW-1185">Reference proteome</keyword>
<dbReference type="PANTHER" id="PTHR16222:SF24">
    <property type="entry name" value="ADP-RIBOSYLHYDROLASE ARH3"/>
    <property type="match status" value="1"/>
</dbReference>